<dbReference type="AlphaFoldDB" id="A0A1D2VDT5"/>
<dbReference type="InParanoid" id="A0A1D2VDT5"/>
<organism evidence="1 2">
    <name type="scientific">Ascoidea rubescens DSM 1968</name>
    <dbReference type="NCBI Taxonomy" id="1344418"/>
    <lineage>
        <taxon>Eukaryota</taxon>
        <taxon>Fungi</taxon>
        <taxon>Dikarya</taxon>
        <taxon>Ascomycota</taxon>
        <taxon>Saccharomycotina</taxon>
        <taxon>Saccharomycetes</taxon>
        <taxon>Ascoideaceae</taxon>
        <taxon>Ascoidea</taxon>
    </lineage>
</organism>
<sequence length="83" mass="10098">MDLKTCFSFWNYSKLNKSKLFNTAAFATKQSQYIPTYHFYSQYLLGNTGRYISYLIRFLNFTQKAFVRRQLHIQKPHRRIAYL</sequence>
<dbReference type="EMBL" id="KV454484">
    <property type="protein sequence ID" value="ODV59795.1"/>
    <property type="molecule type" value="Genomic_DNA"/>
</dbReference>
<evidence type="ECO:0000313" key="2">
    <source>
        <dbReference type="Proteomes" id="UP000095038"/>
    </source>
</evidence>
<evidence type="ECO:0000313" key="1">
    <source>
        <dbReference type="EMBL" id="ODV59795.1"/>
    </source>
</evidence>
<accession>A0A1D2VDT5</accession>
<proteinExistence type="predicted"/>
<dbReference type="GeneID" id="30967237"/>
<protein>
    <submittedName>
        <fullName evidence="1">Uncharacterized protein</fullName>
    </submittedName>
</protein>
<keyword evidence="2" id="KW-1185">Reference proteome</keyword>
<dbReference type="Proteomes" id="UP000095038">
    <property type="component" value="Unassembled WGS sequence"/>
</dbReference>
<dbReference type="RefSeq" id="XP_020046102.1">
    <property type="nucleotide sequence ID" value="XM_020193601.1"/>
</dbReference>
<reference evidence="2" key="1">
    <citation type="submission" date="2016-05" db="EMBL/GenBank/DDBJ databases">
        <title>Comparative genomics of biotechnologically important yeasts.</title>
        <authorList>
            <consortium name="DOE Joint Genome Institute"/>
            <person name="Riley R."/>
            <person name="Haridas S."/>
            <person name="Wolfe K.H."/>
            <person name="Lopes M.R."/>
            <person name="Hittinger C.T."/>
            <person name="Goker M."/>
            <person name="Salamov A."/>
            <person name="Wisecaver J."/>
            <person name="Long T.M."/>
            <person name="Aerts A.L."/>
            <person name="Barry K."/>
            <person name="Choi C."/>
            <person name="Clum A."/>
            <person name="Coughlan A.Y."/>
            <person name="Deshpande S."/>
            <person name="Douglass A.P."/>
            <person name="Hanson S.J."/>
            <person name="Klenk H.-P."/>
            <person name="Labutti K."/>
            <person name="Lapidus A."/>
            <person name="Lindquist E."/>
            <person name="Lipzen A."/>
            <person name="Meier-Kolthoff J.P."/>
            <person name="Ohm R.A."/>
            <person name="Otillar R.P."/>
            <person name="Pangilinan J."/>
            <person name="Peng Y."/>
            <person name="Rokas A."/>
            <person name="Rosa C.A."/>
            <person name="Scheuner C."/>
            <person name="Sibirny A.A."/>
            <person name="Slot J.C."/>
            <person name="Stielow J.B."/>
            <person name="Sun H."/>
            <person name="Kurtzman C.P."/>
            <person name="Blackwell M."/>
            <person name="Grigoriev I.V."/>
            <person name="Jeffries T.W."/>
        </authorList>
    </citation>
    <scope>NUCLEOTIDE SEQUENCE [LARGE SCALE GENOMIC DNA]</scope>
    <source>
        <strain evidence="2">DSM 1968</strain>
    </source>
</reference>
<name>A0A1D2VDT5_9ASCO</name>
<gene>
    <name evidence="1" type="ORF">ASCRUDRAFT_76757</name>
</gene>